<organism evidence="4 5">
    <name type="scientific">Saprolegnia diclina (strain VS20)</name>
    <dbReference type="NCBI Taxonomy" id="1156394"/>
    <lineage>
        <taxon>Eukaryota</taxon>
        <taxon>Sar</taxon>
        <taxon>Stramenopiles</taxon>
        <taxon>Oomycota</taxon>
        <taxon>Saprolegniomycetes</taxon>
        <taxon>Saprolegniales</taxon>
        <taxon>Saprolegniaceae</taxon>
        <taxon>Saprolegnia</taxon>
    </lineage>
</organism>
<gene>
    <name evidence="4" type="ORF">SDRG_00271</name>
</gene>
<dbReference type="Proteomes" id="UP000030762">
    <property type="component" value="Unassembled WGS sequence"/>
</dbReference>
<dbReference type="OrthoDB" id="79897at2759"/>
<dbReference type="VEuPathDB" id="FungiDB:SDRG_00271"/>
<evidence type="ECO:0000313" key="5">
    <source>
        <dbReference type="Proteomes" id="UP000030762"/>
    </source>
</evidence>
<accession>T0R7V0</accession>
<dbReference type="AlphaFoldDB" id="T0R7V0"/>
<evidence type="ECO:0000313" key="4">
    <source>
        <dbReference type="EMBL" id="EQC42540.1"/>
    </source>
</evidence>
<feature type="signal peptide" evidence="3">
    <location>
        <begin position="1"/>
        <end position="17"/>
    </location>
</feature>
<feature type="compositionally biased region" description="Low complexity" evidence="1">
    <location>
        <begin position="125"/>
        <end position="173"/>
    </location>
</feature>
<name>T0R7V0_SAPDV</name>
<keyword evidence="2" id="KW-0472">Membrane</keyword>
<feature type="region of interest" description="Disordered" evidence="1">
    <location>
        <begin position="118"/>
        <end position="175"/>
    </location>
</feature>
<dbReference type="InParanoid" id="T0R7V0"/>
<reference evidence="4 5" key="1">
    <citation type="submission" date="2012-04" db="EMBL/GenBank/DDBJ databases">
        <title>The Genome Sequence of Saprolegnia declina VS20.</title>
        <authorList>
            <consortium name="The Broad Institute Genome Sequencing Platform"/>
            <person name="Russ C."/>
            <person name="Nusbaum C."/>
            <person name="Tyler B."/>
            <person name="van West P."/>
            <person name="Dieguez-Uribeondo J."/>
            <person name="de Bruijn I."/>
            <person name="Tripathy S."/>
            <person name="Jiang R."/>
            <person name="Young S.K."/>
            <person name="Zeng Q."/>
            <person name="Gargeya S."/>
            <person name="Fitzgerald M."/>
            <person name="Haas B."/>
            <person name="Abouelleil A."/>
            <person name="Alvarado L."/>
            <person name="Arachchi H.M."/>
            <person name="Berlin A."/>
            <person name="Chapman S.B."/>
            <person name="Goldberg J."/>
            <person name="Griggs A."/>
            <person name="Gujja S."/>
            <person name="Hansen M."/>
            <person name="Howarth C."/>
            <person name="Imamovic A."/>
            <person name="Larimer J."/>
            <person name="McCowen C."/>
            <person name="Montmayeur A."/>
            <person name="Murphy C."/>
            <person name="Neiman D."/>
            <person name="Pearson M."/>
            <person name="Priest M."/>
            <person name="Roberts A."/>
            <person name="Saif S."/>
            <person name="Shea T."/>
            <person name="Sisk P."/>
            <person name="Sykes S."/>
            <person name="Wortman J."/>
            <person name="Nusbaum C."/>
            <person name="Birren B."/>
        </authorList>
    </citation>
    <scope>NUCLEOTIDE SEQUENCE [LARGE SCALE GENOMIC DNA]</scope>
    <source>
        <strain evidence="4 5">VS20</strain>
    </source>
</reference>
<protein>
    <submittedName>
        <fullName evidence="4">Uncharacterized protein</fullName>
    </submittedName>
</protein>
<feature type="chain" id="PRO_5004571048" evidence="3">
    <location>
        <begin position="18"/>
        <end position="274"/>
    </location>
</feature>
<evidence type="ECO:0000256" key="3">
    <source>
        <dbReference type="SAM" id="SignalP"/>
    </source>
</evidence>
<keyword evidence="2" id="KW-1133">Transmembrane helix</keyword>
<feature type="transmembrane region" description="Helical" evidence="2">
    <location>
        <begin position="208"/>
        <end position="228"/>
    </location>
</feature>
<dbReference type="GeneID" id="19940998"/>
<dbReference type="OMA" id="AMTDNSK"/>
<sequence>MKSTALAFLALAALAAASDVTVSVNGVDRVFTVHGTSPCSGSDPTRVGMCPGPQEFLHYGSCCVQLPERTTVVMGCMPLRSPVDTCDALAASLGHPSVPSTPSEVLTAAPATQNAITTSAPTDVATSAPSDATTPAPKDAATPAPKDAATPAPTDATTPAPSDATPEPTTDAALPLNGTRVQSQAMTDNSKAGATNANDGAASTTATMALAVGCCAAALAVVGGVLVARKKNESAAMAASPNTPPQPMSLPVGYGDESPIDEDSLTPLSAVVCM</sequence>
<keyword evidence="5" id="KW-1185">Reference proteome</keyword>
<keyword evidence="3" id="KW-0732">Signal</keyword>
<keyword evidence="2" id="KW-0812">Transmembrane</keyword>
<proteinExistence type="predicted"/>
<evidence type="ECO:0000256" key="1">
    <source>
        <dbReference type="SAM" id="MobiDB-lite"/>
    </source>
</evidence>
<dbReference type="EMBL" id="JH767132">
    <property type="protein sequence ID" value="EQC42540.1"/>
    <property type="molecule type" value="Genomic_DNA"/>
</dbReference>
<dbReference type="RefSeq" id="XP_008603963.1">
    <property type="nucleotide sequence ID" value="XM_008605741.1"/>
</dbReference>
<evidence type="ECO:0000256" key="2">
    <source>
        <dbReference type="SAM" id="Phobius"/>
    </source>
</evidence>